<dbReference type="Proteomes" id="UP000241559">
    <property type="component" value="Segment"/>
</dbReference>
<proteinExistence type="predicted"/>
<accession>A0A165XIE1</accession>
<keyword evidence="1" id="KW-0812">Transmembrane</keyword>
<feature type="transmembrane region" description="Helical" evidence="1">
    <location>
        <begin position="9"/>
        <end position="28"/>
    </location>
</feature>
<protein>
    <submittedName>
        <fullName evidence="2">Uncharacterized protein</fullName>
    </submittedName>
</protein>
<organism evidence="2 3">
    <name type="scientific">Mimivirus Bombay</name>
    <dbReference type="NCBI Taxonomy" id="1835008"/>
    <lineage>
        <taxon>Viruses</taxon>
        <taxon>Varidnaviria</taxon>
        <taxon>Bamfordvirae</taxon>
        <taxon>Nucleocytoviricota</taxon>
        <taxon>Megaviricetes</taxon>
        <taxon>Imitervirales</taxon>
        <taxon>Mimiviridae</taxon>
        <taxon>Megamimivirinae</taxon>
        <taxon>Mimivirus</taxon>
        <taxon>Mimivirus bradfordmassiliense</taxon>
    </lineage>
</organism>
<evidence type="ECO:0000313" key="2">
    <source>
        <dbReference type="EMBL" id="AMZ03020.1"/>
    </source>
</evidence>
<feature type="transmembrane region" description="Helical" evidence="1">
    <location>
        <begin position="40"/>
        <end position="59"/>
    </location>
</feature>
<evidence type="ECO:0000256" key="1">
    <source>
        <dbReference type="SAM" id="Phobius"/>
    </source>
</evidence>
<keyword evidence="1" id="KW-1133">Transmembrane helix</keyword>
<dbReference type="EMBL" id="KU761889">
    <property type="protein sequence ID" value="AMZ03020.1"/>
    <property type="molecule type" value="Genomic_DNA"/>
</dbReference>
<name>A0A165XIE1_MIMIV</name>
<reference evidence="2" key="1">
    <citation type="journal article" date="2016" name="Genom Data">
        <title>Isolation and complete genome sequencing of Mimivirus bombay, a Giant Virus in sewage of Mumbai, India.</title>
        <authorList>
            <person name="Chatterjee A."/>
            <person name="Ali F."/>
            <person name="Bange D."/>
            <person name="Kondabagil K."/>
        </authorList>
    </citation>
    <scope>NUCLEOTIDE SEQUENCE [LARGE SCALE GENOMIC DNA]</scope>
    <source>
        <strain evidence="2">1</strain>
    </source>
</reference>
<sequence length="104" mass="12063">MKLPLADHLDIVILVFLLTIILILHYQWFINHKQSKMNLFLVSASFVLFAIIIGCHYITSKIRSKNKTESELLTSIKNNSIVNENNEAFKLVSELYKHPAMFML</sequence>
<evidence type="ECO:0000313" key="3">
    <source>
        <dbReference type="Proteomes" id="UP000241559"/>
    </source>
</evidence>
<keyword evidence="1" id="KW-0472">Membrane</keyword>